<comment type="caution">
    <text evidence="2">The sequence shown here is derived from an EMBL/GenBank/DDBJ whole genome shotgun (WGS) entry which is preliminary data.</text>
</comment>
<organism evidence="2 3">
    <name type="scientific">Carex littledalei</name>
    <dbReference type="NCBI Taxonomy" id="544730"/>
    <lineage>
        <taxon>Eukaryota</taxon>
        <taxon>Viridiplantae</taxon>
        <taxon>Streptophyta</taxon>
        <taxon>Embryophyta</taxon>
        <taxon>Tracheophyta</taxon>
        <taxon>Spermatophyta</taxon>
        <taxon>Magnoliopsida</taxon>
        <taxon>Liliopsida</taxon>
        <taxon>Poales</taxon>
        <taxon>Cyperaceae</taxon>
        <taxon>Cyperoideae</taxon>
        <taxon>Cariceae</taxon>
        <taxon>Carex</taxon>
        <taxon>Carex subgen. Euthyceras</taxon>
    </lineage>
</organism>
<feature type="compositionally biased region" description="Basic and acidic residues" evidence="1">
    <location>
        <begin position="29"/>
        <end position="64"/>
    </location>
</feature>
<name>A0A833QW52_9POAL</name>
<protein>
    <submittedName>
        <fullName evidence="2">Uncharacterized protein</fullName>
    </submittedName>
</protein>
<feature type="compositionally biased region" description="Polar residues" evidence="1">
    <location>
        <begin position="1"/>
        <end position="11"/>
    </location>
</feature>
<accession>A0A833QW52</accession>
<dbReference type="AlphaFoldDB" id="A0A833QW52"/>
<evidence type="ECO:0000313" key="2">
    <source>
        <dbReference type="EMBL" id="KAF3326093.1"/>
    </source>
</evidence>
<evidence type="ECO:0000256" key="1">
    <source>
        <dbReference type="SAM" id="MobiDB-lite"/>
    </source>
</evidence>
<dbReference type="EMBL" id="SWLB01000019">
    <property type="protein sequence ID" value="KAF3326093.1"/>
    <property type="molecule type" value="Genomic_DNA"/>
</dbReference>
<keyword evidence="3" id="KW-1185">Reference proteome</keyword>
<sequence>MGLQVQQTSLMQEREGSEEEFTSSTLSGHEAEGLRETHDPHRDSPTAENHHDTSTPESELEVRQRAAPHRYTRLREYEVLAVAVGCLRGVVGEGLAKTVVAIGFE</sequence>
<reference evidence="2" key="1">
    <citation type="submission" date="2020-01" db="EMBL/GenBank/DDBJ databases">
        <title>Genome sequence of Kobresia littledalei, the first chromosome-level genome in the family Cyperaceae.</title>
        <authorList>
            <person name="Qu G."/>
        </authorList>
    </citation>
    <scope>NUCLEOTIDE SEQUENCE</scope>
    <source>
        <strain evidence="2">C.B.Clarke</strain>
        <tissue evidence="2">Leaf</tissue>
    </source>
</reference>
<proteinExistence type="predicted"/>
<evidence type="ECO:0000313" key="3">
    <source>
        <dbReference type="Proteomes" id="UP000623129"/>
    </source>
</evidence>
<gene>
    <name evidence="2" type="ORF">FCM35_KLT09173</name>
</gene>
<dbReference type="Proteomes" id="UP000623129">
    <property type="component" value="Unassembled WGS sequence"/>
</dbReference>
<feature type="region of interest" description="Disordered" evidence="1">
    <location>
        <begin position="1"/>
        <end position="66"/>
    </location>
</feature>